<evidence type="ECO:0000256" key="5">
    <source>
        <dbReference type="SAM" id="MobiDB-lite"/>
    </source>
</evidence>
<dbReference type="AlphaFoldDB" id="A0A8H8NVW5"/>
<evidence type="ECO:0000256" key="4">
    <source>
        <dbReference type="RuleBase" id="RU361153"/>
    </source>
</evidence>
<reference evidence="7" key="1">
    <citation type="submission" date="2020-05" db="EMBL/GenBank/DDBJ databases">
        <title>Evolutionary and genomic comparisons of hybrid uninucleate and nonhybrid Rhizoctonia fungi.</title>
        <authorList>
            <person name="Li C."/>
            <person name="Chen X."/>
        </authorList>
    </citation>
    <scope>NUCLEOTIDE SEQUENCE</scope>
    <source>
        <strain evidence="7">AG-1 IA</strain>
    </source>
</reference>
<evidence type="ECO:0000256" key="3">
    <source>
        <dbReference type="ARBA" id="ARBA00023295"/>
    </source>
</evidence>
<dbReference type="InterPro" id="IPR050386">
    <property type="entry name" value="Glycosyl_hydrolase_5"/>
</dbReference>
<dbReference type="InterPro" id="IPR017853">
    <property type="entry name" value="GH"/>
</dbReference>
<dbReference type="PANTHER" id="PTHR31297">
    <property type="entry name" value="GLUCAN ENDO-1,6-BETA-GLUCOSIDASE B"/>
    <property type="match status" value="1"/>
</dbReference>
<evidence type="ECO:0000259" key="6">
    <source>
        <dbReference type="Pfam" id="PF00150"/>
    </source>
</evidence>
<dbReference type="InterPro" id="IPR001547">
    <property type="entry name" value="Glyco_hydro_5"/>
</dbReference>
<dbReference type="RefSeq" id="XP_043179593.1">
    <property type="nucleotide sequence ID" value="XM_043320581.1"/>
</dbReference>
<dbReference type="SUPFAM" id="SSF51445">
    <property type="entry name" value="(Trans)glycosidases"/>
    <property type="match status" value="1"/>
</dbReference>
<comment type="similarity">
    <text evidence="1 4">Belongs to the glycosyl hydrolase 5 (cellulase A) family.</text>
</comment>
<accession>A0A8H8NVW5</accession>
<dbReference type="Gene3D" id="3.20.20.80">
    <property type="entry name" value="Glycosidases"/>
    <property type="match status" value="1"/>
</dbReference>
<organism evidence="7 8">
    <name type="scientific">Rhizoctonia solani</name>
    <dbReference type="NCBI Taxonomy" id="456999"/>
    <lineage>
        <taxon>Eukaryota</taxon>
        <taxon>Fungi</taxon>
        <taxon>Dikarya</taxon>
        <taxon>Basidiomycota</taxon>
        <taxon>Agaricomycotina</taxon>
        <taxon>Agaricomycetes</taxon>
        <taxon>Cantharellales</taxon>
        <taxon>Ceratobasidiaceae</taxon>
        <taxon>Rhizoctonia</taxon>
    </lineage>
</organism>
<evidence type="ECO:0000313" key="8">
    <source>
        <dbReference type="Proteomes" id="UP000650533"/>
    </source>
</evidence>
<dbReference type="PANTHER" id="PTHR31297:SF43">
    <property type="entry name" value="GLUCAN 1,3-BETA-GLUCOSIDASE 3"/>
    <property type="match status" value="1"/>
</dbReference>
<keyword evidence="2 4" id="KW-0378">Hydrolase</keyword>
<evidence type="ECO:0000313" key="7">
    <source>
        <dbReference type="EMBL" id="QRW19356.1"/>
    </source>
</evidence>
<feature type="region of interest" description="Disordered" evidence="5">
    <location>
        <begin position="1"/>
        <end position="24"/>
    </location>
</feature>
<dbReference type="EMBL" id="CP059661">
    <property type="protein sequence ID" value="QRW19356.1"/>
    <property type="molecule type" value="Genomic_DNA"/>
</dbReference>
<dbReference type="Pfam" id="PF00150">
    <property type="entry name" value="Cellulase"/>
    <property type="match status" value="1"/>
</dbReference>
<dbReference type="GO" id="GO:0009251">
    <property type="term" value="P:glucan catabolic process"/>
    <property type="evidence" value="ECO:0007669"/>
    <property type="project" value="TreeGrafter"/>
</dbReference>
<dbReference type="GO" id="GO:0009986">
    <property type="term" value="C:cell surface"/>
    <property type="evidence" value="ECO:0007669"/>
    <property type="project" value="TreeGrafter"/>
</dbReference>
<dbReference type="KEGG" id="rsx:RhiXN_00762"/>
<feature type="compositionally biased region" description="Low complexity" evidence="5">
    <location>
        <begin position="10"/>
        <end position="23"/>
    </location>
</feature>
<dbReference type="GO" id="GO:0005576">
    <property type="term" value="C:extracellular region"/>
    <property type="evidence" value="ECO:0007669"/>
    <property type="project" value="TreeGrafter"/>
</dbReference>
<dbReference type="GO" id="GO:0005737">
    <property type="term" value="C:cytoplasm"/>
    <property type="evidence" value="ECO:0007669"/>
    <property type="project" value="UniProtKB-ARBA"/>
</dbReference>
<sequence length="608" mass="69150">MEEQQLSKEAAAAAQIRPTPAAPNVLPPLRYHTKFVISNHRHWRQEKQRVRGFQHPLEYLRRESESGDKWKLDVSSWRSNKIYHTLRQRRCSFSSTNMDTLFKKAINKIDKEVSDRFGVKIADKVFTNSPNFSTPNVAPLSPRDIFRFRKQRGINLGSWFVQERWICESTYCGCGGGQSDLHIAQGANGKEIMEHHWDTWITEEDWSAIQSQGFNTVRLPIGYYHVSGVDHSALDDTDFESYKHIFSGAWGRILRAIGDAERYGLGILIDLHAAPGAQNRDSHSGTGSGEVRMWTKTNLSRTVHALQVLTAQLVSRPNVVGIELVNEPANNDHVQKWYEDTLAALRKISQDLPLYISDAWDAQWYSKIVGARSDFVVLDHHLYRCFTPEDANLSGDEHAAALRNSRPLVPLSAAARGNIIVGEWSAALNPASLRSNEAGEQDRQRRVWAQAQIDAYETSCGGWFFWTWKKGTGWDAGWSAKDATLAAILPRWVGGRRKSEVRRIPSDARWKQQALNGALDQHKNYWASRGAYNELWRFEDGYSTGWNDAVMFLTFNDNGPSVSELGFRSEWLKRRVADHVKARGKSGNIWEFEHGFNQGFDTAWASAF</sequence>
<keyword evidence="3 4" id="KW-0326">Glycosidase</keyword>
<dbReference type="GO" id="GO:0046557">
    <property type="term" value="F:glucan endo-1,6-beta-glucosidase activity"/>
    <property type="evidence" value="ECO:0007669"/>
    <property type="project" value="TreeGrafter"/>
</dbReference>
<dbReference type="FunFam" id="3.20.20.80:FF:000100">
    <property type="entry name" value="Glycoside hydrolase superfamily"/>
    <property type="match status" value="1"/>
</dbReference>
<proteinExistence type="inferred from homology"/>
<dbReference type="Proteomes" id="UP000650533">
    <property type="component" value="Chromosome 4"/>
</dbReference>
<dbReference type="GeneID" id="67023044"/>
<name>A0A8H8NVW5_9AGAM</name>
<protein>
    <submittedName>
        <fullName evidence="7">Cellulase (Glycosyl hydrolase family 5 protein)</fullName>
    </submittedName>
</protein>
<evidence type="ECO:0000256" key="1">
    <source>
        <dbReference type="ARBA" id="ARBA00005641"/>
    </source>
</evidence>
<gene>
    <name evidence="7" type="ORF">RhiXN_00762</name>
</gene>
<evidence type="ECO:0000256" key="2">
    <source>
        <dbReference type="ARBA" id="ARBA00022801"/>
    </source>
</evidence>
<feature type="domain" description="Glycoside hydrolase family 5" evidence="6">
    <location>
        <begin position="188"/>
        <end position="469"/>
    </location>
</feature>